<keyword evidence="6 12" id="KW-0479">Metal-binding</keyword>
<dbReference type="InterPro" id="IPR001128">
    <property type="entry name" value="Cyt_P450"/>
</dbReference>
<dbReference type="AlphaFoldDB" id="A0AAP0PU60"/>
<evidence type="ECO:0000256" key="2">
    <source>
        <dbReference type="ARBA" id="ARBA00004167"/>
    </source>
</evidence>
<evidence type="ECO:0000256" key="10">
    <source>
        <dbReference type="ARBA" id="ARBA00023033"/>
    </source>
</evidence>
<evidence type="ECO:0000256" key="5">
    <source>
        <dbReference type="ARBA" id="ARBA00022692"/>
    </source>
</evidence>
<gene>
    <name evidence="14" type="ORF">Sjap_002425</name>
</gene>
<dbReference type="GO" id="GO:0020037">
    <property type="term" value="F:heme binding"/>
    <property type="evidence" value="ECO:0007669"/>
    <property type="project" value="InterPro"/>
</dbReference>
<proteinExistence type="inferred from homology"/>
<dbReference type="GO" id="GO:0005506">
    <property type="term" value="F:iron ion binding"/>
    <property type="evidence" value="ECO:0007669"/>
    <property type="project" value="InterPro"/>
</dbReference>
<evidence type="ECO:0000256" key="13">
    <source>
        <dbReference type="SAM" id="Phobius"/>
    </source>
</evidence>
<evidence type="ECO:0000256" key="1">
    <source>
        <dbReference type="ARBA" id="ARBA00001971"/>
    </source>
</evidence>
<organism evidence="14 15">
    <name type="scientific">Stephania japonica</name>
    <dbReference type="NCBI Taxonomy" id="461633"/>
    <lineage>
        <taxon>Eukaryota</taxon>
        <taxon>Viridiplantae</taxon>
        <taxon>Streptophyta</taxon>
        <taxon>Embryophyta</taxon>
        <taxon>Tracheophyta</taxon>
        <taxon>Spermatophyta</taxon>
        <taxon>Magnoliopsida</taxon>
        <taxon>Ranunculales</taxon>
        <taxon>Menispermaceae</taxon>
        <taxon>Menispermoideae</taxon>
        <taxon>Cissampelideae</taxon>
        <taxon>Stephania</taxon>
    </lineage>
</organism>
<evidence type="ECO:0008006" key="16">
    <source>
        <dbReference type="Google" id="ProtNLM"/>
    </source>
</evidence>
<sequence>MATTDGILLSFICLICSFLIVSLLRKKAKLRHDIKHPPSPPALPFIGHLHHLSPVIHQFFHRLAQQFGPLIQICIGASTCVVASSAAVAKEIMKTHESLFTSRPKFGAADYDIYDGYSFITAEYGPYWRMVMSARCSGGSNEAKECRNLVMEGSELAGKLSMGDVLGPLKRFDLFGYRRKIVKLMKRFDKLVEEIMKEHEKEMKAGVKDAKDMMDILLDIHHDKSSETKLPRKGIKNIFEMFIAGTETSSTALQWTIAALINNPIVLRKLREEIDSSVGPSRFVQESDVPNLPDLQAIVKETLRLHTPAPLILRRCAEDCKINGREHRTAPDGHEGSSPPLHYIPFGSGKRGCPGASRAMTAIHGTLAALAQCFDFQVDKEGIDRTIVMEEGTGFTAGMKQPLICYPILRFSPL</sequence>
<evidence type="ECO:0000256" key="11">
    <source>
        <dbReference type="ARBA" id="ARBA00023136"/>
    </source>
</evidence>
<dbReference type="PROSITE" id="PS00086">
    <property type="entry name" value="CYTOCHROME_P450"/>
    <property type="match status" value="1"/>
</dbReference>
<evidence type="ECO:0000256" key="4">
    <source>
        <dbReference type="ARBA" id="ARBA00022617"/>
    </source>
</evidence>
<dbReference type="SUPFAM" id="SSF48264">
    <property type="entry name" value="Cytochrome P450"/>
    <property type="match status" value="1"/>
</dbReference>
<dbReference type="PRINTS" id="PR00463">
    <property type="entry name" value="EP450I"/>
</dbReference>
<dbReference type="PANTHER" id="PTHR47944">
    <property type="entry name" value="CYTOCHROME P450 98A9"/>
    <property type="match status" value="1"/>
</dbReference>
<dbReference type="GO" id="GO:0044550">
    <property type="term" value="P:secondary metabolite biosynthetic process"/>
    <property type="evidence" value="ECO:0007669"/>
    <property type="project" value="UniProtKB-ARBA"/>
</dbReference>
<dbReference type="Proteomes" id="UP001417504">
    <property type="component" value="Unassembled WGS sequence"/>
</dbReference>
<dbReference type="GO" id="GO:0004497">
    <property type="term" value="F:monooxygenase activity"/>
    <property type="evidence" value="ECO:0007669"/>
    <property type="project" value="UniProtKB-KW"/>
</dbReference>
<name>A0AAP0PU60_9MAGN</name>
<dbReference type="InterPro" id="IPR017972">
    <property type="entry name" value="Cyt_P450_CS"/>
</dbReference>
<comment type="caution">
    <text evidence="14">The sequence shown here is derived from an EMBL/GenBank/DDBJ whole genome shotgun (WGS) entry which is preliminary data.</text>
</comment>
<keyword evidence="5 13" id="KW-0812">Transmembrane</keyword>
<evidence type="ECO:0000313" key="14">
    <source>
        <dbReference type="EMBL" id="KAK9154945.1"/>
    </source>
</evidence>
<evidence type="ECO:0000256" key="6">
    <source>
        <dbReference type="ARBA" id="ARBA00022723"/>
    </source>
</evidence>
<evidence type="ECO:0000256" key="3">
    <source>
        <dbReference type="ARBA" id="ARBA00010617"/>
    </source>
</evidence>
<keyword evidence="15" id="KW-1185">Reference proteome</keyword>
<dbReference type="GO" id="GO:0016705">
    <property type="term" value="F:oxidoreductase activity, acting on paired donors, with incorporation or reduction of molecular oxygen"/>
    <property type="evidence" value="ECO:0007669"/>
    <property type="project" value="InterPro"/>
</dbReference>
<keyword evidence="4 12" id="KW-0349">Heme</keyword>
<feature type="transmembrane region" description="Helical" evidence="13">
    <location>
        <begin position="6"/>
        <end position="24"/>
    </location>
</feature>
<keyword evidence="7 13" id="KW-1133">Transmembrane helix</keyword>
<dbReference type="Gene3D" id="1.10.630.10">
    <property type="entry name" value="Cytochrome P450"/>
    <property type="match status" value="2"/>
</dbReference>
<dbReference type="EMBL" id="JBBNAE010000001">
    <property type="protein sequence ID" value="KAK9154945.1"/>
    <property type="molecule type" value="Genomic_DNA"/>
</dbReference>
<keyword evidence="11 13" id="KW-0472">Membrane</keyword>
<dbReference type="GO" id="GO:0016020">
    <property type="term" value="C:membrane"/>
    <property type="evidence" value="ECO:0007669"/>
    <property type="project" value="UniProtKB-SubCell"/>
</dbReference>
<dbReference type="PRINTS" id="PR00385">
    <property type="entry name" value="P450"/>
</dbReference>
<comment type="subcellular location">
    <subcellularLocation>
        <location evidence="2">Membrane</location>
        <topology evidence="2">Single-pass membrane protein</topology>
    </subcellularLocation>
</comment>
<accession>A0AAP0PU60</accession>
<keyword evidence="8 12" id="KW-0560">Oxidoreductase</keyword>
<dbReference type="InterPro" id="IPR036396">
    <property type="entry name" value="Cyt_P450_sf"/>
</dbReference>
<evidence type="ECO:0000313" key="15">
    <source>
        <dbReference type="Proteomes" id="UP001417504"/>
    </source>
</evidence>
<protein>
    <recommendedName>
        <fullName evidence="16">Cytochrome P450</fullName>
    </recommendedName>
</protein>
<keyword evidence="9 12" id="KW-0408">Iron</keyword>
<evidence type="ECO:0000256" key="9">
    <source>
        <dbReference type="ARBA" id="ARBA00023004"/>
    </source>
</evidence>
<evidence type="ECO:0000256" key="7">
    <source>
        <dbReference type="ARBA" id="ARBA00022989"/>
    </source>
</evidence>
<comment type="similarity">
    <text evidence="3 12">Belongs to the cytochrome P450 family.</text>
</comment>
<dbReference type="Pfam" id="PF00067">
    <property type="entry name" value="p450"/>
    <property type="match status" value="3"/>
</dbReference>
<keyword evidence="10 12" id="KW-0503">Monooxygenase</keyword>
<comment type="cofactor">
    <cofactor evidence="1">
        <name>heme</name>
        <dbReference type="ChEBI" id="CHEBI:30413"/>
    </cofactor>
</comment>
<reference evidence="14 15" key="1">
    <citation type="submission" date="2024-01" db="EMBL/GenBank/DDBJ databases">
        <title>Genome assemblies of Stephania.</title>
        <authorList>
            <person name="Yang L."/>
        </authorList>
    </citation>
    <scope>NUCLEOTIDE SEQUENCE [LARGE SCALE GENOMIC DNA]</scope>
    <source>
        <strain evidence="14">QJT</strain>
        <tissue evidence="14">Leaf</tissue>
    </source>
</reference>
<dbReference type="InterPro" id="IPR002401">
    <property type="entry name" value="Cyt_P450_E_grp-I"/>
</dbReference>
<dbReference type="PANTHER" id="PTHR47944:SF17">
    <property type="entry name" value="3,9-DIHYDROXYPTEROCARPAN 6A-MONOOXYGENASE"/>
    <property type="match status" value="1"/>
</dbReference>
<evidence type="ECO:0000256" key="8">
    <source>
        <dbReference type="ARBA" id="ARBA00023002"/>
    </source>
</evidence>
<evidence type="ECO:0000256" key="12">
    <source>
        <dbReference type="RuleBase" id="RU000461"/>
    </source>
</evidence>